<dbReference type="GO" id="GO:0005249">
    <property type="term" value="F:voltage-gated potassium channel activity"/>
    <property type="evidence" value="ECO:0007669"/>
    <property type="project" value="InterPro"/>
</dbReference>
<organism evidence="14 15">
    <name type="scientific">Nostoc punctiforme NIES-2108</name>
    <dbReference type="NCBI Taxonomy" id="1356359"/>
    <lineage>
        <taxon>Bacteria</taxon>
        <taxon>Bacillati</taxon>
        <taxon>Cyanobacteriota</taxon>
        <taxon>Cyanophyceae</taxon>
        <taxon>Nostocales</taxon>
        <taxon>Nostocaceae</taxon>
        <taxon>Nostoc</taxon>
    </lineage>
</organism>
<feature type="transmembrane region" description="Helical" evidence="12">
    <location>
        <begin position="169"/>
        <end position="188"/>
    </location>
</feature>
<keyword evidence="3" id="KW-0633">Potassium transport</keyword>
<dbReference type="PRINTS" id="PR00169">
    <property type="entry name" value="KCHANNEL"/>
</dbReference>
<evidence type="ECO:0000256" key="6">
    <source>
        <dbReference type="ARBA" id="ARBA00022882"/>
    </source>
</evidence>
<evidence type="ECO:0000313" key="15">
    <source>
        <dbReference type="Proteomes" id="UP000252085"/>
    </source>
</evidence>
<dbReference type="GO" id="GO:0001508">
    <property type="term" value="P:action potential"/>
    <property type="evidence" value="ECO:0007669"/>
    <property type="project" value="TreeGrafter"/>
</dbReference>
<dbReference type="InterPro" id="IPR027359">
    <property type="entry name" value="Volt_channel_dom_sf"/>
</dbReference>
<keyword evidence="7" id="KW-0630">Potassium</keyword>
<reference evidence="15" key="1">
    <citation type="submission" date="2016-04" db="EMBL/GenBank/DDBJ databases">
        <authorList>
            <person name="Tabuchi Yagui T.R."/>
        </authorList>
    </citation>
    <scope>NUCLEOTIDE SEQUENCE [LARGE SCALE GENOMIC DNA]</scope>
</reference>
<feature type="transmembrane region" description="Helical" evidence="12">
    <location>
        <begin position="200"/>
        <end position="217"/>
    </location>
</feature>
<name>A0A367RDB2_NOSPU</name>
<evidence type="ECO:0000313" key="14">
    <source>
        <dbReference type="EMBL" id="RCJ33820.1"/>
    </source>
</evidence>
<evidence type="ECO:0000259" key="13">
    <source>
        <dbReference type="Pfam" id="PF00520"/>
    </source>
</evidence>
<accession>A0A367RDB2</accession>
<evidence type="ECO:0000256" key="4">
    <source>
        <dbReference type="ARBA" id="ARBA00022692"/>
    </source>
</evidence>
<feature type="transmembrane region" description="Helical" evidence="12">
    <location>
        <begin position="138"/>
        <end position="157"/>
    </location>
</feature>
<keyword evidence="11" id="KW-0407">Ion channel</keyword>
<dbReference type="AlphaFoldDB" id="A0A367RDB2"/>
<proteinExistence type="predicted"/>
<keyword evidence="9" id="KW-0406">Ion transport</keyword>
<keyword evidence="8 12" id="KW-1133">Transmembrane helix</keyword>
<dbReference type="PANTHER" id="PTHR11537:SF254">
    <property type="entry name" value="POTASSIUM VOLTAGE-GATED CHANNEL PROTEIN SHAB"/>
    <property type="match status" value="1"/>
</dbReference>
<feature type="transmembrane region" description="Helical" evidence="12">
    <location>
        <begin position="55"/>
        <end position="73"/>
    </location>
</feature>
<protein>
    <submittedName>
        <fullName evidence="14">Ion transporter</fullName>
    </submittedName>
</protein>
<evidence type="ECO:0000256" key="3">
    <source>
        <dbReference type="ARBA" id="ARBA00022538"/>
    </source>
</evidence>
<dbReference type="Proteomes" id="UP000252085">
    <property type="component" value="Unassembled WGS sequence"/>
</dbReference>
<keyword evidence="4 12" id="KW-0812">Transmembrane</keyword>
<feature type="transmembrane region" description="Helical" evidence="12">
    <location>
        <begin position="22"/>
        <end position="43"/>
    </location>
</feature>
<comment type="caution">
    <text evidence="14">The sequence shown here is derived from an EMBL/GenBank/DDBJ whole genome shotgun (WGS) entry which is preliminary data.</text>
</comment>
<evidence type="ECO:0000256" key="5">
    <source>
        <dbReference type="ARBA" id="ARBA00022826"/>
    </source>
</evidence>
<comment type="subcellular location">
    <subcellularLocation>
        <location evidence="1">Membrane</location>
        <topology evidence="1">Multi-pass membrane protein</topology>
    </subcellularLocation>
</comment>
<feature type="domain" description="Ion transport" evidence="13">
    <location>
        <begin position="23"/>
        <end position="213"/>
    </location>
</feature>
<keyword evidence="5" id="KW-0631">Potassium channel</keyword>
<dbReference type="InterPro" id="IPR005821">
    <property type="entry name" value="Ion_trans_dom"/>
</dbReference>
<evidence type="ECO:0000256" key="10">
    <source>
        <dbReference type="ARBA" id="ARBA00023136"/>
    </source>
</evidence>
<dbReference type="EMBL" id="LXQE01000158">
    <property type="protein sequence ID" value="RCJ33820.1"/>
    <property type="molecule type" value="Genomic_DNA"/>
</dbReference>
<dbReference type="GO" id="GO:0008076">
    <property type="term" value="C:voltage-gated potassium channel complex"/>
    <property type="evidence" value="ECO:0007669"/>
    <property type="project" value="InterPro"/>
</dbReference>
<gene>
    <name evidence="14" type="ORF">A6769_24110</name>
</gene>
<dbReference type="Gene3D" id="1.10.287.70">
    <property type="match status" value="1"/>
</dbReference>
<evidence type="ECO:0000256" key="7">
    <source>
        <dbReference type="ARBA" id="ARBA00022958"/>
    </source>
</evidence>
<evidence type="ECO:0000256" key="11">
    <source>
        <dbReference type="ARBA" id="ARBA00023303"/>
    </source>
</evidence>
<keyword evidence="6" id="KW-0851">Voltage-gated channel</keyword>
<evidence type="ECO:0000256" key="2">
    <source>
        <dbReference type="ARBA" id="ARBA00022448"/>
    </source>
</evidence>
<sequence>MLLSRQETEFYLEDLETPIGKAINLTLASLVLISSGIFVAETYNIPDYMRFQLNVADTAIVMIFAVEYLLRLWSAENKIKYIFSFYSIIDLMAILPFFLGMVDISFIRLLRWFRILRLIRFIDRKFLFASISSEDGMIFARILFTLFAIVFIYSGLIYQVEHPVNPENYGTFLDAFYFSVVTMTTVGFGDVIPISELGRLLTVLMIFTGIALIPWQVGDLIKRVVKTANQVEIVCSGCGLAFHDVNAGFCQRCGTKLPSRRID</sequence>
<dbReference type="SUPFAM" id="SSF81324">
    <property type="entry name" value="Voltage-gated potassium channels"/>
    <property type="match status" value="1"/>
</dbReference>
<evidence type="ECO:0000256" key="8">
    <source>
        <dbReference type="ARBA" id="ARBA00022989"/>
    </source>
</evidence>
<evidence type="ECO:0000256" key="1">
    <source>
        <dbReference type="ARBA" id="ARBA00004141"/>
    </source>
</evidence>
<keyword evidence="10 12" id="KW-0472">Membrane</keyword>
<evidence type="ECO:0000256" key="9">
    <source>
        <dbReference type="ARBA" id="ARBA00023065"/>
    </source>
</evidence>
<dbReference type="Pfam" id="PF00520">
    <property type="entry name" value="Ion_trans"/>
    <property type="match status" value="1"/>
</dbReference>
<dbReference type="Gene3D" id="1.20.120.350">
    <property type="entry name" value="Voltage-gated potassium channels. Chain C"/>
    <property type="match status" value="1"/>
</dbReference>
<evidence type="ECO:0000256" key="12">
    <source>
        <dbReference type="SAM" id="Phobius"/>
    </source>
</evidence>
<feature type="transmembrane region" description="Helical" evidence="12">
    <location>
        <begin position="85"/>
        <end position="110"/>
    </location>
</feature>
<dbReference type="InterPro" id="IPR028325">
    <property type="entry name" value="VG_K_chnl"/>
</dbReference>
<keyword evidence="2" id="KW-0813">Transport</keyword>
<dbReference type="PANTHER" id="PTHR11537">
    <property type="entry name" value="VOLTAGE-GATED POTASSIUM CHANNEL"/>
    <property type="match status" value="1"/>
</dbReference>